<name>A0A7S8C6A2_9HYPH</name>
<dbReference type="PANTHER" id="PTHR43427:SF6">
    <property type="entry name" value="CHLORIDE CHANNEL PROTEIN CLC-E"/>
    <property type="match status" value="1"/>
</dbReference>
<evidence type="ECO:0000256" key="8">
    <source>
        <dbReference type="ARBA" id="ARBA00023214"/>
    </source>
</evidence>
<keyword evidence="7" id="KW-0869">Chloride channel</keyword>
<feature type="domain" description="CBS" evidence="12">
    <location>
        <begin position="448"/>
        <end position="505"/>
    </location>
</feature>
<dbReference type="GO" id="GO:0034707">
    <property type="term" value="C:chloride channel complex"/>
    <property type="evidence" value="ECO:0007669"/>
    <property type="project" value="UniProtKB-KW"/>
</dbReference>
<keyword evidence="3 11" id="KW-0812">Transmembrane</keyword>
<evidence type="ECO:0000313" key="13">
    <source>
        <dbReference type="EMBL" id="QPC44183.1"/>
    </source>
</evidence>
<comment type="subcellular location">
    <subcellularLocation>
        <location evidence="1">Membrane</location>
        <topology evidence="1">Multi-pass membrane protein</topology>
    </subcellularLocation>
</comment>
<protein>
    <submittedName>
        <fullName evidence="13">Chloride channel protein</fullName>
    </submittedName>
</protein>
<dbReference type="AlphaFoldDB" id="A0A7S8C6A2"/>
<feature type="transmembrane region" description="Helical" evidence="11">
    <location>
        <begin position="109"/>
        <end position="129"/>
    </location>
</feature>
<evidence type="ECO:0000256" key="9">
    <source>
        <dbReference type="ARBA" id="ARBA00023303"/>
    </source>
</evidence>
<dbReference type="Proteomes" id="UP000593594">
    <property type="component" value="Chromosome"/>
</dbReference>
<feature type="transmembrane region" description="Helical" evidence="11">
    <location>
        <begin position="191"/>
        <end position="210"/>
    </location>
</feature>
<evidence type="ECO:0000256" key="1">
    <source>
        <dbReference type="ARBA" id="ARBA00004141"/>
    </source>
</evidence>
<feature type="transmembrane region" description="Helical" evidence="11">
    <location>
        <begin position="56"/>
        <end position="77"/>
    </location>
</feature>
<accession>A0A7S8C6A2</accession>
<dbReference type="InterPro" id="IPR001807">
    <property type="entry name" value="ClC"/>
</dbReference>
<feature type="transmembrane region" description="Helical" evidence="11">
    <location>
        <begin position="149"/>
        <end position="179"/>
    </location>
</feature>
<dbReference type="PANTHER" id="PTHR43427">
    <property type="entry name" value="CHLORIDE CHANNEL PROTEIN CLC-E"/>
    <property type="match status" value="1"/>
</dbReference>
<dbReference type="RefSeq" id="WP_213161550.1">
    <property type="nucleotide sequence ID" value="NZ_CP058214.1"/>
</dbReference>
<keyword evidence="9" id="KW-0407">Ion channel</keyword>
<dbReference type="Pfam" id="PF00654">
    <property type="entry name" value="Voltage_CLC"/>
    <property type="match status" value="1"/>
</dbReference>
<keyword evidence="14" id="KW-1185">Reference proteome</keyword>
<dbReference type="SMART" id="SM00116">
    <property type="entry name" value="CBS"/>
    <property type="match status" value="2"/>
</dbReference>
<dbReference type="PRINTS" id="PR00762">
    <property type="entry name" value="CLCHANNEL"/>
</dbReference>
<dbReference type="SUPFAM" id="SSF81340">
    <property type="entry name" value="Clc chloride channel"/>
    <property type="match status" value="1"/>
</dbReference>
<dbReference type="InterPro" id="IPR000644">
    <property type="entry name" value="CBS_dom"/>
</dbReference>
<keyword evidence="2" id="KW-0813">Transport</keyword>
<evidence type="ECO:0000256" key="5">
    <source>
        <dbReference type="ARBA" id="ARBA00023065"/>
    </source>
</evidence>
<evidence type="ECO:0000313" key="14">
    <source>
        <dbReference type="Proteomes" id="UP000593594"/>
    </source>
</evidence>
<dbReference type="CDD" id="cd02205">
    <property type="entry name" value="CBS_pair_SF"/>
    <property type="match status" value="1"/>
</dbReference>
<dbReference type="PROSITE" id="PS51371">
    <property type="entry name" value="CBS"/>
    <property type="match status" value="1"/>
</dbReference>
<evidence type="ECO:0000256" key="2">
    <source>
        <dbReference type="ARBA" id="ARBA00022448"/>
    </source>
</evidence>
<feature type="transmembrane region" description="Helical" evidence="11">
    <location>
        <begin position="307"/>
        <end position="328"/>
    </location>
</feature>
<feature type="transmembrane region" description="Helical" evidence="11">
    <location>
        <begin position="230"/>
        <end position="251"/>
    </location>
</feature>
<dbReference type="InterPro" id="IPR014743">
    <property type="entry name" value="Cl-channel_core"/>
</dbReference>
<dbReference type="GO" id="GO:0005254">
    <property type="term" value="F:chloride channel activity"/>
    <property type="evidence" value="ECO:0007669"/>
    <property type="project" value="UniProtKB-KW"/>
</dbReference>
<proteinExistence type="predicted"/>
<feature type="transmembrane region" description="Helical" evidence="11">
    <location>
        <begin position="393"/>
        <end position="414"/>
    </location>
</feature>
<keyword evidence="5" id="KW-0406">Ion transport</keyword>
<dbReference type="InterPro" id="IPR046342">
    <property type="entry name" value="CBS_dom_sf"/>
</dbReference>
<evidence type="ECO:0000256" key="10">
    <source>
        <dbReference type="PROSITE-ProRule" id="PRU00703"/>
    </source>
</evidence>
<keyword evidence="4 11" id="KW-1133">Transmembrane helix</keyword>
<evidence type="ECO:0000256" key="11">
    <source>
        <dbReference type="SAM" id="Phobius"/>
    </source>
</evidence>
<evidence type="ECO:0000256" key="7">
    <source>
        <dbReference type="ARBA" id="ARBA00023173"/>
    </source>
</evidence>
<keyword evidence="6 11" id="KW-0472">Membrane</keyword>
<keyword evidence="8" id="KW-0868">Chloride</keyword>
<keyword evidence="10" id="KW-0129">CBS domain</keyword>
<feature type="transmembrane region" description="Helical" evidence="11">
    <location>
        <begin position="334"/>
        <end position="355"/>
    </location>
</feature>
<dbReference type="KEGG" id="kmn:HW532_16670"/>
<evidence type="ECO:0000256" key="4">
    <source>
        <dbReference type="ARBA" id="ARBA00022989"/>
    </source>
</evidence>
<evidence type="ECO:0000256" key="3">
    <source>
        <dbReference type="ARBA" id="ARBA00022692"/>
    </source>
</evidence>
<dbReference type="Gene3D" id="1.10.3080.10">
    <property type="entry name" value="Clc chloride channel"/>
    <property type="match status" value="1"/>
</dbReference>
<feature type="transmembrane region" description="Helical" evidence="11">
    <location>
        <begin position="362"/>
        <end position="387"/>
    </location>
</feature>
<dbReference type="EMBL" id="CP058214">
    <property type="protein sequence ID" value="QPC44183.1"/>
    <property type="molecule type" value="Genomic_DNA"/>
</dbReference>
<dbReference type="Pfam" id="PF00571">
    <property type="entry name" value="CBS"/>
    <property type="match status" value="2"/>
</dbReference>
<dbReference type="CDD" id="cd00400">
    <property type="entry name" value="Voltage_gated_ClC"/>
    <property type="match status" value="1"/>
</dbReference>
<sequence>MPVGPLYRIIVLTTVSIAIGALASIAAIGFVDAVSWLNDRLLVAPRARILLEDRPVLVAAATVLVPALGGLAVGLLLQRISTVKRPLGPADAILAVQTRTALPSLRDGTVSTLAAVLSLGCGASVGQYGPMVYLGAIFGGLGARFDLRIGHLQGVCVGCGVAAAIATAFNAPIAGLVFAHEVILRHYSLRAFAPTTVAAAVGYVVANVVFEREPLFIVSFGGVAHPYEFALFALEGVLCAFVAMGFMHLLLRFGRLAGALAVPAAVRPMIAGLAVGLVALELPEVMGIGAEALRFATIEGAYGPGELALLVVAKIALTALCIGFGFSGGVFSPALLIGILFGALFGMAVAAGLPLETSGTVVYAICGMMALTSPVIGAPLTTIVIVFELTHSYPLTIAAMVAVVFANLVAFRAFGRSFFDRQLMARGCDLSLGRDGGILSHTRLAPYMVTDFPSCGADLPLGTLADRMAGADWGTVFVTDSEGRYVGTVTARDILHADRSAPAASVAAKCPVQFDETTTIRSAMDSLKDFVGEAAPVVSSGDGRLIGVVPESVVIGAYLDISNELRREENESA</sequence>
<feature type="transmembrane region" description="Helical" evidence="11">
    <location>
        <begin position="9"/>
        <end position="36"/>
    </location>
</feature>
<reference evidence="13 14" key="1">
    <citation type="submission" date="2020-06" db="EMBL/GenBank/DDBJ databases">
        <title>Genome sequence of 2 isolates from Red Sea Mangroves.</title>
        <authorList>
            <person name="Sefrji F."/>
            <person name="Michoud G."/>
            <person name="Merlino G."/>
            <person name="Daffonchio D."/>
        </authorList>
    </citation>
    <scope>NUCLEOTIDE SEQUENCE [LARGE SCALE GENOMIC DNA]</scope>
    <source>
        <strain evidence="13 14">R1DC25</strain>
    </source>
</reference>
<organism evidence="13 14">
    <name type="scientific">Kaustia mangrovi</name>
    <dbReference type="NCBI Taxonomy" id="2593653"/>
    <lineage>
        <taxon>Bacteria</taxon>
        <taxon>Pseudomonadati</taxon>
        <taxon>Pseudomonadota</taxon>
        <taxon>Alphaproteobacteria</taxon>
        <taxon>Hyphomicrobiales</taxon>
        <taxon>Parvibaculaceae</taxon>
        <taxon>Kaustia</taxon>
    </lineage>
</organism>
<dbReference type="Gene3D" id="3.10.580.10">
    <property type="entry name" value="CBS-domain"/>
    <property type="match status" value="1"/>
</dbReference>
<evidence type="ECO:0000256" key="6">
    <source>
        <dbReference type="ARBA" id="ARBA00023136"/>
    </source>
</evidence>
<gene>
    <name evidence="13" type="ORF">HW532_16670</name>
</gene>
<dbReference type="InterPro" id="IPR050368">
    <property type="entry name" value="ClC-type_chloride_channel"/>
</dbReference>
<evidence type="ECO:0000259" key="12">
    <source>
        <dbReference type="PROSITE" id="PS51371"/>
    </source>
</evidence>
<dbReference type="SUPFAM" id="SSF54631">
    <property type="entry name" value="CBS-domain pair"/>
    <property type="match status" value="1"/>
</dbReference>